<dbReference type="PANTHER" id="PTHR45138:SF9">
    <property type="entry name" value="DIGUANYLATE CYCLASE DGCM-RELATED"/>
    <property type="match status" value="1"/>
</dbReference>
<dbReference type="CDD" id="cd01949">
    <property type="entry name" value="GGDEF"/>
    <property type="match status" value="1"/>
</dbReference>
<sequence>MDIIHSRLVTIINITLDSTMITIFLGAGYLFTFILIGAYWHDALKELPVRTFFMAKCLQSAAWFLAVVRGEIPDFLSIAVANSFMFIGAALESIALLRLRNEWQRKFRTPYLLAALFSIAGFQLVILVHNSEEWRIICGSLFLAILLAPSYRMVKGPSSLMKVMGYAYLLVVAANLIRAATASFTDTSVSLFTPGFYQLIYLVSVFILTILGIMGFLLLWKEKSNQELLQYASYDDLTGALNRRMFTSGAKPLLEQCAKKRQHLSYLLFDIDSFKDINDNYGHHTGDLVLQDVVRRIRPLLGNNDLFVRYGGDEFGILLPGRNEPESSHLAEQIKLTLETAPSHLPVPYSLSIGVLTLVPDPHTRMETLYTRCDQALYAAKRNGRNRIARSQIS</sequence>
<evidence type="ECO:0000256" key="1">
    <source>
        <dbReference type="SAM" id="Phobius"/>
    </source>
</evidence>
<keyword evidence="4" id="KW-1185">Reference proteome</keyword>
<feature type="transmembrane region" description="Helical" evidence="1">
    <location>
        <begin position="109"/>
        <end position="128"/>
    </location>
</feature>
<dbReference type="PANTHER" id="PTHR45138">
    <property type="entry name" value="REGULATORY COMPONENTS OF SENSORY TRANSDUCTION SYSTEM"/>
    <property type="match status" value="1"/>
</dbReference>
<dbReference type="Gene3D" id="3.30.70.270">
    <property type="match status" value="1"/>
</dbReference>
<evidence type="ECO:0000313" key="4">
    <source>
        <dbReference type="Proteomes" id="UP001157114"/>
    </source>
</evidence>
<name>A0ABQ6GLY7_9BACL</name>
<dbReference type="InterPro" id="IPR050469">
    <property type="entry name" value="Diguanylate_Cyclase"/>
</dbReference>
<keyword evidence="1" id="KW-0472">Membrane</keyword>
<feature type="domain" description="GGDEF" evidence="2">
    <location>
        <begin position="262"/>
        <end position="393"/>
    </location>
</feature>
<feature type="transmembrane region" description="Helical" evidence="1">
    <location>
        <begin position="166"/>
        <end position="184"/>
    </location>
</feature>
<proteinExistence type="predicted"/>
<organism evidence="3 4">
    <name type="scientific">Paenibacillus glycanilyticus</name>
    <dbReference type="NCBI Taxonomy" id="126569"/>
    <lineage>
        <taxon>Bacteria</taxon>
        <taxon>Bacillati</taxon>
        <taxon>Bacillota</taxon>
        <taxon>Bacilli</taxon>
        <taxon>Bacillales</taxon>
        <taxon>Paenibacillaceae</taxon>
        <taxon>Paenibacillus</taxon>
    </lineage>
</organism>
<feature type="transmembrane region" description="Helical" evidence="1">
    <location>
        <begin position="75"/>
        <end position="97"/>
    </location>
</feature>
<evidence type="ECO:0000313" key="3">
    <source>
        <dbReference type="EMBL" id="GLX70361.1"/>
    </source>
</evidence>
<dbReference type="InterPro" id="IPR000160">
    <property type="entry name" value="GGDEF_dom"/>
</dbReference>
<dbReference type="SUPFAM" id="SSF55073">
    <property type="entry name" value="Nucleotide cyclase"/>
    <property type="match status" value="1"/>
</dbReference>
<dbReference type="Proteomes" id="UP001157114">
    <property type="component" value="Unassembled WGS sequence"/>
</dbReference>
<gene>
    <name evidence="3" type="ORF">MU1_47070</name>
</gene>
<feature type="transmembrane region" description="Helical" evidence="1">
    <location>
        <begin position="134"/>
        <end position="154"/>
    </location>
</feature>
<keyword evidence="1" id="KW-1133">Transmembrane helix</keyword>
<dbReference type="EMBL" id="BSSQ01000018">
    <property type="protein sequence ID" value="GLX70361.1"/>
    <property type="molecule type" value="Genomic_DNA"/>
</dbReference>
<evidence type="ECO:0000259" key="2">
    <source>
        <dbReference type="PROSITE" id="PS50887"/>
    </source>
</evidence>
<protein>
    <submittedName>
        <fullName evidence="3">GGDEF domain-containing protein</fullName>
    </submittedName>
</protein>
<dbReference type="SMART" id="SM00267">
    <property type="entry name" value="GGDEF"/>
    <property type="match status" value="1"/>
</dbReference>
<accession>A0ABQ6GLY7</accession>
<feature type="transmembrane region" description="Helical" evidence="1">
    <location>
        <begin position="196"/>
        <end position="220"/>
    </location>
</feature>
<dbReference type="PROSITE" id="PS50887">
    <property type="entry name" value="GGDEF"/>
    <property type="match status" value="1"/>
</dbReference>
<dbReference type="Pfam" id="PF00990">
    <property type="entry name" value="GGDEF"/>
    <property type="match status" value="1"/>
</dbReference>
<feature type="transmembrane region" description="Helical" evidence="1">
    <location>
        <begin position="20"/>
        <end position="40"/>
    </location>
</feature>
<dbReference type="InterPro" id="IPR029787">
    <property type="entry name" value="Nucleotide_cyclase"/>
</dbReference>
<keyword evidence="1" id="KW-0812">Transmembrane</keyword>
<dbReference type="InterPro" id="IPR043128">
    <property type="entry name" value="Rev_trsase/Diguanyl_cyclase"/>
</dbReference>
<reference evidence="3 4" key="1">
    <citation type="submission" date="2023-03" db="EMBL/GenBank/DDBJ databases">
        <title>Draft genome sequence of the bacteria which degrade cell wall of Tricholomamatutake.</title>
        <authorList>
            <person name="Konishi Y."/>
            <person name="Fukuta Y."/>
            <person name="Shirasaka N."/>
        </authorList>
    </citation>
    <scope>NUCLEOTIDE SEQUENCE [LARGE SCALE GENOMIC DNA]</scope>
    <source>
        <strain evidence="4">mu1</strain>
    </source>
</reference>
<comment type="caution">
    <text evidence="3">The sequence shown here is derived from an EMBL/GenBank/DDBJ whole genome shotgun (WGS) entry which is preliminary data.</text>
</comment>
<dbReference type="NCBIfam" id="TIGR00254">
    <property type="entry name" value="GGDEF"/>
    <property type="match status" value="1"/>
</dbReference>